<gene>
    <name evidence="2" type="ORF">O0235_03110</name>
</gene>
<sequence length="183" mass="20414">MRFVYDEERAAQAAAFLLQRAGGQMYLLTLMKLLYLADRESLVETGYTITGAKMVAMPYGPVLSEVYEAASQGTDRESPWSLHVGAIAGHKVELRMGAGDALSDYDREVLSRVFDRWGHWDRWELVRFTHGLPEWRDPSGSSVPIDPAEILRAEGFDDATVRQTVQDAEAVLALRRRAGAARA</sequence>
<dbReference type="RefSeq" id="WP_270057083.1">
    <property type="nucleotide sequence ID" value="NZ_CP115149.1"/>
</dbReference>
<dbReference type="Pfam" id="PF13274">
    <property type="entry name" value="SocA_Panacea"/>
    <property type="match status" value="1"/>
</dbReference>
<protein>
    <submittedName>
        <fullName evidence="2">Panacea domain-containing protein</fullName>
    </submittedName>
</protein>
<dbReference type="Proteomes" id="UP001212803">
    <property type="component" value="Chromosome"/>
</dbReference>
<feature type="domain" description="Antitoxin SocA-like Panacea" evidence="1">
    <location>
        <begin position="30"/>
        <end position="135"/>
    </location>
</feature>
<dbReference type="EMBL" id="CP115149">
    <property type="protein sequence ID" value="WBL36561.1"/>
    <property type="molecule type" value="Genomic_DNA"/>
</dbReference>
<dbReference type="InterPro" id="IPR025272">
    <property type="entry name" value="SocA_Panacea"/>
</dbReference>
<proteinExistence type="predicted"/>
<reference evidence="2 3" key="1">
    <citation type="journal article" date="2023" name="ISME J.">
        <title>Thermophilic Dehalococcoidia with unusual traits shed light on an unexpected past.</title>
        <authorList>
            <person name="Palmer M."/>
            <person name="Covington J.K."/>
            <person name="Zhou E.M."/>
            <person name="Thomas S.C."/>
            <person name="Habib N."/>
            <person name="Seymour C.O."/>
            <person name="Lai D."/>
            <person name="Johnston J."/>
            <person name="Hashimi A."/>
            <person name="Jiao J.Y."/>
            <person name="Muok A.R."/>
            <person name="Liu L."/>
            <person name="Xian W.D."/>
            <person name="Zhi X.Y."/>
            <person name="Li M.M."/>
            <person name="Silva L.P."/>
            <person name="Bowen B.P."/>
            <person name="Louie K."/>
            <person name="Briegel A."/>
            <person name="Pett-Ridge J."/>
            <person name="Weber P.K."/>
            <person name="Tocheva E.I."/>
            <person name="Woyke T."/>
            <person name="Northen T.R."/>
            <person name="Mayali X."/>
            <person name="Li W.J."/>
            <person name="Hedlund B.P."/>
        </authorList>
    </citation>
    <scope>NUCLEOTIDE SEQUENCE [LARGE SCALE GENOMIC DNA]</scope>
    <source>
        <strain evidence="2 3">YIM 72310</strain>
    </source>
</reference>
<evidence type="ECO:0000313" key="2">
    <source>
        <dbReference type="EMBL" id="WBL36561.1"/>
    </source>
</evidence>
<organism evidence="2 3">
    <name type="scientific">Tepidiforma flava</name>
    <dbReference type="NCBI Taxonomy" id="3004094"/>
    <lineage>
        <taxon>Bacteria</taxon>
        <taxon>Bacillati</taxon>
        <taxon>Chloroflexota</taxon>
        <taxon>Tepidiformia</taxon>
        <taxon>Tepidiformales</taxon>
        <taxon>Tepidiformaceae</taxon>
        <taxon>Tepidiforma</taxon>
    </lineage>
</organism>
<name>A0ABY7M7P9_9CHLR</name>
<accession>A0ABY7M7P9</accession>
<evidence type="ECO:0000259" key="1">
    <source>
        <dbReference type="Pfam" id="PF13274"/>
    </source>
</evidence>
<keyword evidence="3" id="KW-1185">Reference proteome</keyword>
<evidence type="ECO:0000313" key="3">
    <source>
        <dbReference type="Proteomes" id="UP001212803"/>
    </source>
</evidence>